<feature type="domain" description="Ionotropic glutamate receptor C-terminal" evidence="13">
    <location>
        <begin position="326"/>
        <end position="614"/>
    </location>
</feature>
<protein>
    <recommendedName>
        <fullName evidence="13">Ionotropic glutamate receptor C-terminal domain-containing protein</fullName>
    </recommendedName>
</protein>
<evidence type="ECO:0000256" key="4">
    <source>
        <dbReference type="ARBA" id="ARBA00022989"/>
    </source>
</evidence>
<dbReference type="GO" id="GO:0016020">
    <property type="term" value="C:membrane"/>
    <property type="evidence" value="ECO:0007669"/>
    <property type="project" value="UniProtKB-SubCell"/>
</dbReference>
<gene>
    <name evidence="14" type="ORF">ASEP1449_LOCUS5330</name>
</gene>
<evidence type="ECO:0000259" key="13">
    <source>
        <dbReference type="Pfam" id="PF00060"/>
    </source>
</evidence>
<feature type="compositionally biased region" description="Basic residues" evidence="11">
    <location>
        <begin position="1"/>
        <end position="20"/>
    </location>
</feature>
<evidence type="ECO:0000256" key="7">
    <source>
        <dbReference type="ARBA" id="ARBA00023170"/>
    </source>
</evidence>
<reference evidence="14" key="1">
    <citation type="submission" date="2021-01" db="EMBL/GenBank/DDBJ databases">
        <authorList>
            <person name="Corre E."/>
            <person name="Pelletier E."/>
            <person name="Niang G."/>
            <person name="Scheremetjew M."/>
            <person name="Finn R."/>
            <person name="Kale V."/>
            <person name="Holt S."/>
            <person name="Cochrane G."/>
            <person name="Meng A."/>
            <person name="Brown T."/>
            <person name="Cohen L."/>
        </authorList>
    </citation>
    <scope>NUCLEOTIDE SEQUENCE</scope>
    <source>
        <strain evidence="14">CCMP2084</strain>
    </source>
</reference>
<evidence type="ECO:0000256" key="2">
    <source>
        <dbReference type="ARBA" id="ARBA00022448"/>
    </source>
</evidence>
<evidence type="ECO:0000313" key="14">
    <source>
        <dbReference type="EMBL" id="CAD9813505.1"/>
    </source>
</evidence>
<keyword evidence="9" id="KW-1071">Ligand-gated ion channel</keyword>
<evidence type="ECO:0000256" key="12">
    <source>
        <dbReference type="SAM" id="Phobius"/>
    </source>
</evidence>
<evidence type="ECO:0000256" key="3">
    <source>
        <dbReference type="ARBA" id="ARBA00022692"/>
    </source>
</evidence>
<dbReference type="PANTHER" id="PTHR18966">
    <property type="entry name" value="IONOTROPIC GLUTAMATE RECEPTOR"/>
    <property type="match status" value="1"/>
</dbReference>
<feature type="region of interest" description="Disordered" evidence="11">
    <location>
        <begin position="682"/>
        <end position="737"/>
    </location>
</feature>
<dbReference type="InterPro" id="IPR001320">
    <property type="entry name" value="Iontro_rcpt_C"/>
</dbReference>
<evidence type="ECO:0000256" key="1">
    <source>
        <dbReference type="ARBA" id="ARBA00004141"/>
    </source>
</evidence>
<dbReference type="Pfam" id="PF00060">
    <property type="entry name" value="Lig_chan"/>
    <property type="match status" value="1"/>
</dbReference>
<feature type="region of interest" description="Disordered" evidence="11">
    <location>
        <begin position="1"/>
        <end position="21"/>
    </location>
</feature>
<organism evidence="14">
    <name type="scientific">Attheya septentrionalis</name>
    <dbReference type="NCBI Taxonomy" id="420275"/>
    <lineage>
        <taxon>Eukaryota</taxon>
        <taxon>Sar</taxon>
        <taxon>Stramenopiles</taxon>
        <taxon>Ochrophyta</taxon>
        <taxon>Bacillariophyta</taxon>
        <taxon>Coscinodiscophyceae</taxon>
        <taxon>Chaetocerotophycidae</taxon>
        <taxon>Chaetocerotales</taxon>
        <taxon>Attheyaceae</taxon>
        <taxon>Attheya</taxon>
    </lineage>
</organism>
<sequence length="782" mass="86768">MTKKMMSRPCRPRRTAKRGAVRNGQLSASGAVVIFLVVLSGWVADDLVVNANNNYVDGDPMCPCLLPGQGLQPIHPKDTELLDIKLGASIDLETYGVGCGMHDRNSNVCSDDDLCVDGDPFSDVGVGCDRSWCERSFCFVDPTNCSLLHSLSESFEHSGRYYSYATCWDMDSFTETNRLDSLKGAVLKVGFNHNSGGWKGAYSTEKTHFKGPANLWNGPSIQFVREAAKKAQFRLNITSPPEFLRNRSLDFYSASNFDFCVYAVTLGYLDLCVADYTITDKRAITSNFFLLNNHPLYLIIPTTQVKSGWEGFTESLFTVYQPFTVGVWAFIIFFVIPLMGFLMLFHERGKPGSVFPTTEKVLVSDKNSGETIVKDLPVPFYKHLMKSIYTTTVGVLKQDYNQSLVTYGGMFNLVGLSFFILTIIAVYTANLAAILTQESQKFSINSFDDAKTAGLTFCGERKVVQSIMDSHNIKSSFVVDPLERGGDGEPGFNCDKCASRQRVFDFMTLTPGDKSGRYCDVAIAAAEDLQVLQHKGQHCNKTIVGIPIGYVQAGFPVSQEKSTALISLFLTLKNEGFYQRQLVTEEPINRCPFEVRGEGSALNLQDLTGIWITTFLFALLGVAVTCYEPRALKRQKHKPIYAYNQSGQAINTVHHDSEHGIETNVRKLSSVVRAMQSQMSGLSLPAIDDGDSENDSTTQRGDTAIPLEKKVSWDPLHSYEQNDGELPAPPAKESSAEMKKTNSFMKRLRLVPKTSKHDSDRTCMTTSDEGMIETTIDIEMEA</sequence>
<name>A0A7S2XNZ4_9STRA</name>
<dbReference type="AlphaFoldDB" id="A0A7S2XNZ4"/>
<keyword evidence="5" id="KW-0406">Ion transport</keyword>
<keyword evidence="6 12" id="KW-0472">Membrane</keyword>
<evidence type="ECO:0000256" key="9">
    <source>
        <dbReference type="ARBA" id="ARBA00023286"/>
    </source>
</evidence>
<comment type="subcellular location">
    <subcellularLocation>
        <location evidence="1">Membrane</location>
        <topology evidence="1">Multi-pass membrane protein</topology>
    </subcellularLocation>
</comment>
<dbReference type="Gene3D" id="1.10.287.70">
    <property type="match status" value="1"/>
</dbReference>
<feature type="transmembrane region" description="Helical" evidence="12">
    <location>
        <begin position="325"/>
        <end position="345"/>
    </location>
</feature>
<evidence type="ECO:0000256" key="5">
    <source>
        <dbReference type="ARBA" id="ARBA00023065"/>
    </source>
</evidence>
<proteinExistence type="predicted"/>
<feature type="transmembrane region" description="Helical" evidence="12">
    <location>
        <begin position="404"/>
        <end position="427"/>
    </location>
</feature>
<evidence type="ECO:0000256" key="10">
    <source>
        <dbReference type="ARBA" id="ARBA00023303"/>
    </source>
</evidence>
<accession>A0A7S2XNZ4</accession>
<dbReference type="InterPro" id="IPR015683">
    <property type="entry name" value="Ionotropic_Glu_rcpt"/>
</dbReference>
<keyword evidence="10" id="KW-0407">Ion channel</keyword>
<keyword evidence="4 12" id="KW-1133">Transmembrane helix</keyword>
<evidence type="ECO:0000256" key="8">
    <source>
        <dbReference type="ARBA" id="ARBA00023180"/>
    </source>
</evidence>
<keyword evidence="7" id="KW-0675">Receptor</keyword>
<keyword evidence="2" id="KW-0813">Transport</keyword>
<dbReference type="GO" id="GO:0015276">
    <property type="term" value="F:ligand-gated monoatomic ion channel activity"/>
    <property type="evidence" value="ECO:0007669"/>
    <property type="project" value="InterPro"/>
</dbReference>
<evidence type="ECO:0000256" key="6">
    <source>
        <dbReference type="ARBA" id="ARBA00023136"/>
    </source>
</evidence>
<keyword evidence="8" id="KW-0325">Glycoprotein</keyword>
<dbReference type="EMBL" id="HBHQ01007978">
    <property type="protein sequence ID" value="CAD9813505.1"/>
    <property type="molecule type" value="Transcribed_RNA"/>
</dbReference>
<evidence type="ECO:0000256" key="11">
    <source>
        <dbReference type="SAM" id="MobiDB-lite"/>
    </source>
</evidence>
<keyword evidence="3 12" id="KW-0812">Transmembrane</keyword>